<organism evidence="5">
    <name type="scientific">Brachionus koreanus</name>
    <dbReference type="NCBI Taxonomy" id="1199090"/>
    <lineage>
        <taxon>Eukaryota</taxon>
        <taxon>Metazoa</taxon>
        <taxon>Spiralia</taxon>
        <taxon>Gnathifera</taxon>
        <taxon>Rotifera</taxon>
        <taxon>Eurotatoria</taxon>
        <taxon>Monogononta</taxon>
        <taxon>Pseudotrocha</taxon>
        <taxon>Ploima</taxon>
        <taxon>Brachionidae</taxon>
        <taxon>Brachionus</taxon>
    </lineage>
</organism>
<dbReference type="Pfam" id="PF17675">
    <property type="entry name" value="APG6_N"/>
    <property type="match status" value="1"/>
</dbReference>
<sequence>MDQSDIDQSIVVTGISTSKSDTNLIKNTATLQKCQLCGVVLNLDSNLNEANLKQLTTTTYCQDDLDTVFSGNILDPEMELSISPIGTGFNNEIERSTNTYFEDDIDLSSKNFEPDFKKQIPPRNFYLCPTSINIVDSTSNNQSTINTDQTVDWHSRINSITALFDMISSTTNIDHPLCEECADRVVNELDTQCIIVDEEQKNYQALIKRLNSQMPGEEEIKELEKELAALDSEEKELRIQLEFSEKEENDLIEMKNKLSQEETNLINEEQNLMLEYSNLKRQLVKLEENYESLENQHKNAKFHFNRLRSVNVLNAAFHIWHSGPFGTINYFRLGCMPDDKVEWDEINAGLGQANLLLYCLAKKVKLEFQRFRLVPYGSFSYIQVIENDSNYSGFKIGDECNMYEIKGKKYFLMPDKKFDKGMIAFLDCIKQLEERIKTKDKQFSLPYRINGDKLEDKNSSYSVKFFSNSYEHWTKALKFMLTNLKWSLAWVTSQKNNTSN</sequence>
<dbReference type="InterPro" id="IPR040455">
    <property type="entry name" value="Atg6_BARA"/>
</dbReference>
<dbReference type="InterPro" id="IPR041691">
    <property type="entry name" value="Atg6/beclin_CC"/>
</dbReference>
<dbReference type="GO" id="GO:0006995">
    <property type="term" value="P:cellular response to nitrogen starvation"/>
    <property type="evidence" value="ECO:0007669"/>
    <property type="project" value="TreeGrafter"/>
</dbReference>
<accession>A0A2Z4EUN4</accession>
<dbReference type="Pfam" id="PF04111">
    <property type="entry name" value="APG6"/>
    <property type="match status" value="1"/>
</dbReference>
<keyword evidence="2" id="KW-0175">Coiled coil</keyword>
<dbReference type="GO" id="GO:0034272">
    <property type="term" value="C:phosphatidylinositol 3-kinase complex, class III, type II"/>
    <property type="evidence" value="ECO:0007669"/>
    <property type="project" value="TreeGrafter"/>
</dbReference>
<dbReference type="PANTHER" id="PTHR12768">
    <property type="entry name" value="BECLIN 1"/>
    <property type="match status" value="1"/>
</dbReference>
<dbReference type="InterPro" id="IPR038274">
    <property type="entry name" value="Atg6/Beclin_C_sf"/>
</dbReference>
<dbReference type="EMBL" id="MH231883">
    <property type="protein sequence ID" value="AWV66690.1"/>
    <property type="molecule type" value="mRNA"/>
</dbReference>
<dbReference type="GO" id="GO:0030674">
    <property type="term" value="F:protein-macromolecule adaptor activity"/>
    <property type="evidence" value="ECO:0007669"/>
    <property type="project" value="TreeGrafter"/>
</dbReference>
<evidence type="ECO:0000256" key="1">
    <source>
        <dbReference type="ARBA" id="ARBA00005965"/>
    </source>
</evidence>
<comment type="similarity">
    <text evidence="1">Belongs to the beclin family.</text>
</comment>
<dbReference type="AlphaFoldDB" id="A0A2Z4EUN4"/>
<gene>
    <name evidence="5" type="primary">Atg6-2</name>
</gene>
<feature type="domain" description="Atg6 BARA" evidence="3">
    <location>
        <begin position="307"/>
        <end position="492"/>
    </location>
</feature>
<dbReference type="GO" id="GO:0045324">
    <property type="term" value="P:late endosome to vacuole transport"/>
    <property type="evidence" value="ECO:0007669"/>
    <property type="project" value="TreeGrafter"/>
</dbReference>
<dbReference type="Gene3D" id="1.10.418.40">
    <property type="entry name" value="Autophagy protein 6/Beclin 1"/>
    <property type="match status" value="1"/>
</dbReference>
<feature type="coiled-coil region" evidence="2">
    <location>
        <begin position="220"/>
        <end position="303"/>
    </location>
</feature>
<dbReference type="GO" id="GO:0000423">
    <property type="term" value="P:mitophagy"/>
    <property type="evidence" value="ECO:0007669"/>
    <property type="project" value="TreeGrafter"/>
</dbReference>
<dbReference type="GO" id="GO:0034271">
    <property type="term" value="C:phosphatidylinositol 3-kinase complex, class III, type I"/>
    <property type="evidence" value="ECO:0007669"/>
    <property type="project" value="TreeGrafter"/>
</dbReference>
<dbReference type="Gene3D" id="6.10.250.3110">
    <property type="match status" value="1"/>
</dbReference>
<reference evidence="5" key="2">
    <citation type="submission" date="2018-04" db="EMBL/GenBank/DDBJ databases">
        <authorList>
            <person name="Go L.Y."/>
            <person name="Mitchell J.A."/>
        </authorList>
    </citation>
    <scope>NUCLEOTIDE SEQUENCE</scope>
</reference>
<protein>
    <submittedName>
        <fullName evidence="5">Beclin1 isoform X2</fullName>
    </submittedName>
</protein>
<proteinExistence type="evidence at transcript level"/>
<evidence type="ECO:0000259" key="3">
    <source>
        <dbReference type="Pfam" id="PF04111"/>
    </source>
</evidence>
<dbReference type="PANTHER" id="PTHR12768:SF4">
    <property type="entry name" value="BECLIN-1"/>
    <property type="match status" value="1"/>
</dbReference>
<feature type="domain" description="Atg6/beclin coiled-coil" evidence="4">
    <location>
        <begin position="176"/>
        <end position="300"/>
    </location>
</feature>
<evidence type="ECO:0000313" key="5">
    <source>
        <dbReference type="EMBL" id="AWV66690.1"/>
    </source>
</evidence>
<name>A0A2Z4EUN4_9BILA</name>
<dbReference type="InterPro" id="IPR007243">
    <property type="entry name" value="Atg6/Beclin"/>
</dbReference>
<evidence type="ECO:0000259" key="4">
    <source>
        <dbReference type="Pfam" id="PF17675"/>
    </source>
</evidence>
<dbReference type="GO" id="GO:0043548">
    <property type="term" value="F:phosphatidylinositol 3-kinase binding"/>
    <property type="evidence" value="ECO:0007669"/>
    <property type="project" value="TreeGrafter"/>
</dbReference>
<reference evidence="5" key="1">
    <citation type="journal article" date="2018" name="Aquat. Toxicol.">
        <title>Genome-wide identification of 99 autophagy-related (Atg) genes in the monogonont rotifer Brachionus spp. and transcriptional modulation in response to cadmium.</title>
        <authorList>
            <person name="Kang H.M."/>
            <person name="Lee J.S."/>
            <person name="Kim M.S."/>
            <person name="Lee Y.H."/>
            <person name="Jung J.H."/>
            <person name="Hagiwara A."/>
            <person name="Zhou B."/>
            <person name="Lee J.S."/>
            <person name="Jeong C.B."/>
        </authorList>
    </citation>
    <scope>NUCLEOTIDE SEQUENCE</scope>
</reference>
<evidence type="ECO:0000256" key="2">
    <source>
        <dbReference type="SAM" id="Coils"/>
    </source>
</evidence>
<dbReference type="GO" id="GO:0000407">
    <property type="term" value="C:phagophore assembly site"/>
    <property type="evidence" value="ECO:0007669"/>
    <property type="project" value="TreeGrafter"/>
</dbReference>
<dbReference type="GO" id="GO:0000045">
    <property type="term" value="P:autophagosome assembly"/>
    <property type="evidence" value="ECO:0007669"/>
    <property type="project" value="TreeGrafter"/>
</dbReference>